<dbReference type="Proteomes" id="UP000192599">
    <property type="component" value="Unassembled WGS sequence"/>
</dbReference>
<reference evidence="2 3" key="1">
    <citation type="submission" date="2017-04" db="EMBL/GenBank/DDBJ databases">
        <title>Accumulation and expression of multiple antibiotic resistance genes in Arcobacter cryaerophilus that thrives in sewage.</title>
        <authorList>
            <person name="Millar J.A."/>
            <person name="Raghavan R."/>
        </authorList>
    </citation>
    <scope>NUCLEOTIDE SEQUENCE [LARGE SCALE GENOMIC DNA]</scope>
    <source>
        <strain evidence="2 3">AZT-1</strain>
    </source>
</reference>
<dbReference type="Gene3D" id="3.10.28.20">
    <property type="entry name" value="Acetamidase/Formamidase-like domains"/>
    <property type="match status" value="1"/>
</dbReference>
<comment type="caution">
    <text evidence="2">The sequence shown here is derived from an EMBL/GenBank/DDBJ whole genome shotgun (WGS) entry which is preliminary data.</text>
</comment>
<name>A0A1V9VE09_9BACT</name>
<feature type="domain" description="Lipoprotein LPP20-like" evidence="1">
    <location>
        <begin position="33"/>
        <end position="128"/>
    </location>
</feature>
<protein>
    <recommendedName>
        <fullName evidence="1">Lipoprotein LPP20-like domain-containing protein</fullName>
    </recommendedName>
</protein>
<dbReference type="EMBL" id="LNTC01000003">
    <property type="protein sequence ID" value="OQR42296.1"/>
    <property type="molecule type" value="Genomic_DNA"/>
</dbReference>
<proteinExistence type="predicted"/>
<organism evidence="2 3">
    <name type="scientific">Aliarcobacter cryaerophilus</name>
    <dbReference type="NCBI Taxonomy" id="28198"/>
    <lineage>
        <taxon>Bacteria</taxon>
        <taxon>Pseudomonadati</taxon>
        <taxon>Campylobacterota</taxon>
        <taxon>Epsilonproteobacteria</taxon>
        <taxon>Campylobacterales</taxon>
        <taxon>Arcobacteraceae</taxon>
        <taxon>Aliarcobacter</taxon>
    </lineage>
</organism>
<evidence type="ECO:0000313" key="2">
    <source>
        <dbReference type="EMBL" id="OQR42296.1"/>
    </source>
</evidence>
<evidence type="ECO:0000313" key="3">
    <source>
        <dbReference type="Proteomes" id="UP000192599"/>
    </source>
</evidence>
<dbReference type="InterPro" id="IPR024952">
    <property type="entry name" value="LPP20-like_dom"/>
</dbReference>
<dbReference type="AlphaFoldDB" id="A0A1V9VE09"/>
<dbReference type="PROSITE" id="PS51257">
    <property type="entry name" value="PROKAR_LIPOPROTEIN"/>
    <property type="match status" value="1"/>
</dbReference>
<sequence length="328" mass="38500">MKYLLPIFFSIFFVACFGINKDEISQNNSLKYPSWYLNPPLNDGNIVYGVGVANTKQEAILNALDDLSSRLMLTIQSNQEISLKSFRDYREYVSKTTTFNINTKSEKLTFKDYKIEDFYSFQKEIFYLISIKKSDLINSLNSQISNLYDEYEILKRSNDDILNKNIKYKYLLEKFYINLNKAELLESLQNKNMSENRYIKTIQKIEEEIKNSISKISFFIKSDDNSEIFKEVFKNSLNKKSYKVVEKKDSENIYEIDLSSNQSKIRPSGFFIIENILNIKVKDKNNRQLSSKTIELKGASSNNFDDAKINLIQKLKKYEEQNSILPFE</sequence>
<evidence type="ECO:0000259" key="1">
    <source>
        <dbReference type="Pfam" id="PF02169"/>
    </source>
</evidence>
<accession>A0A1V9VE09</accession>
<gene>
    <name evidence="2" type="ORF">AS859_00650</name>
</gene>
<dbReference type="Pfam" id="PF02169">
    <property type="entry name" value="LPP20"/>
    <property type="match status" value="1"/>
</dbReference>